<name>A6F4U3_9GAMM</name>
<organism evidence="2 3">
    <name type="scientific">Marinobacter algicola DG893</name>
    <dbReference type="NCBI Taxonomy" id="443152"/>
    <lineage>
        <taxon>Bacteria</taxon>
        <taxon>Pseudomonadati</taxon>
        <taxon>Pseudomonadota</taxon>
        <taxon>Gammaproteobacteria</taxon>
        <taxon>Pseudomonadales</taxon>
        <taxon>Marinobacteraceae</taxon>
        <taxon>Marinobacter</taxon>
    </lineage>
</organism>
<reference evidence="2 3" key="1">
    <citation type="submission" date="2007-06" db="EMBL/GenBank/DDBJ databases">
        <authorList>
            <person name="Green D."/>
            <person name="Ferriera S."/>
            <person name="Johnson J."/>
            <person name="Kravitz S."/>
            <person name="Beeson K."/>
            <person name="Sutton G."/>
            <person name="Rogers Y.-H."/>
            <person name="Friedman R."/>
            <person name="Frazier M."/>
            <person name="Venter J.C."/>
        </authorList>
    </citation>
    <scope>NUCLEOTIDE SEQUENCE [LARGE SCALE GENOMIC DNA]</scope>
    <source>
        <strain evidence="2 3">DG893</strain>
    </source>
</reference>
<evidence type="ECO:0000256" key="1">
    <source>
        <dbReference type="SAM" id="SignalP"/>
    </source>
</evidence>
<feature type="chain" id="PRO_5002696482" evidence="1">
    <location>
        <begin position="19"/>
        <end position="146"/>
    </location>
</feature>
<dbReference type="RefSeq" id="WP_007155277.1">
    <property type="nucleotide sequence ID" value="NZ_ABCP01000047.1"/>
</dbReference>
<accession>A6F4U3</accession>
<evidence type="ECO:0000313" key="3">
    <source>
        <dbReference type="Proteomes" id="UP000005856"/>
    </source>
</evidence>
<dbReference type="OrthoDB" id="7063179at2"/>
<keyword evidence="1" id="KW-0732">Signal</keyword>
<dbReference type="AlphaFoldDB" id="A6F4U3"/>
<dbReference type="Proteomes" id="UP000005856">
    <property type="component" value="Unassembled WGS sequence"/>
</dbReference>
<feature type="signal peptide" evidence="1">
    <location>
        <begin position="1"/>
        <end position="18"/>
    </location>
</feature>
<sequence>MKKALFATLVLVSAQVMATEAHLHAGAWSQHFSDEQRNETHDLIAVEVDSYMAGYFENSYSEDALFAAKRWSWQYGNFEAGIAVGAVYGYRSCTKGTADRSRRLCPLVYPSLTYTKYVIQPSVLVLGNAVAVSIRADLSSLFGDES</sequence>
<proteinExistence type="predicted"/>
<keyword evidence="3" id="KW-1185">Reference proteome</keyword>
<evidence type="ECO:0000313" key="2">
    <source>
        <dbReference type="EMBL" id="EDM46257.1"/>
    </source>
</evidence>
<gene>
    <name evidence="2" type="ORF">MDG893_05124</name>
</gene>
<dbReference type="EMBL" id="ABCP01000047">
    <property type="protein sequence ID" value="EDM46257.1"/>
    <property type="molecule type" value="Genomic_DNA"/>
</dbReference>
<comment type="caution">
    <text evidence="2">The sequence shown here is derived from an EMBL/GenBank/DDBJ whole genome shotgun (WGS) entry which is preliminary data.</text>
</comment>
<protein>
    <submittedName>
        <fullName evidence="2">Uncharacterized protein</fullName>
    </submittedName>
</protein>
<dbReference type="STRING" id="443152.MDG893_05124"/>